<accession>A0A7M3DJI6</accession>
<evidence type="ECO:0000313" key="1">
    <source>
        <dbReference type="EMBL" id="TAY42409.1"/>
    </source>
</evidence>
<name>A0A7M3DJI6_RHILE</name>
<gene>
    <name evidence="1" type="ORF">ELH90_36340</name>
</gene>
<dbReference type="AlphaFoldDB" id="A0A7M3DJI6"/>
<dbReference type="Proteomes" id="UP000292974">
    <property type="component" value="Unassembled WGS sequence"/>
</dbReference>
<dbReference type="PANTHER" id="PTHR30007">
    <property type="entry name" value="PHP DOMAIN PROTEIN"/>
    <property type="match status" value="1"/>
</dbReference>
<geneLocation type="plasmid" evidence="1">
    <name>pSM135B_Rh08</name>
</geneLocation>
<proteinExistence type="predicted"/>
<keyword evidence="1" id="KW-0614">Plasmid</keyword>
<dbReference type="EMBL" id="SIOP01000005">
    <property type="protein sequence ID" value="TAY42409.1"/>
    <property type="molecule type" value="Genomic_DNA"/>
</dbReference>
<dbReference type="PANTHER" id="PTHR30007:SF0">
    <property type="entry name" value="TRANSPOSASE"/>
    <property type="match status" value="1"/>
</dbReference>
<reference evidence="1 2" key="1">
    <citation type="submission" date="2019-02" db="EMBL/GenBank/DDBJ databases">
        <title>The genomic architecture of introgression among sibling species of bacteria.</title>
        <authorList>
            <person name="Cavassim M.I.A."/>
            <person name="Moeskjaer S."/>
            <person name="Moslemi C."/>
            <person name="Fields B."/>
            <person name="Bachmann A."/>
            <person name="Vilhjalmsson B."/>
            <person name="Schierup M.H."/>
            <person name="Young J.P.W."/>
            <person name="Andersen S.U."/>
        </authorList>
    </citation>
    <scope>NUCLEOTIDE SEQUENCE [LARGE SCALE GENOMIC DNA]</scope>
    <source>
        <strain evidence="1 2">SM135B</strain>
        <plasmid evidence="1">pSM135B_Rh08</plasmid>
    </source>
</reference>
<comment type="caution">
    <text evidence="1">The sequence shown here is derived from an EMBL/GenBank/DDBJ whole genome shotgun (WGS) entry which is preliminary data.</text>
</comment>
<protein>
    <submittedName>
        <fullName evidence="1">Transposase</fullName>
    </submittedName>
</protein>
<organism evidence="1 2">
    <name type="scientific">Rhizobium leguminosarum</name>
    <dbReference type="NCBI Taxonomy" id="384"/>
    <lineage>
        <taxon>Bacteria</taxon>
        <taxon>Pseudomonadati</taxon>
        <taxon>Pseudomonadota</taxon>
        <taxon>Alphaproteobacteria</taxon>
        <taxon>Hyphomicrobiales</taxon>
        <taxon>Rhizobiaceae</taxon>
        <taxon>Rhizobium/Agrobacterium group</taxon>
        <taxon>Rhizobium</taxon>
    </lineage>
</organism>
<sequence>MQSERSSAAGAKGRKPAWPLREIIGHLLCLPGRRPWRLIPKVLPPNSTVFGYLCRWRDASVFTRINHCLVMADRERTGRQASQNAPVLDSQSVKTTEGGCRHGYAAGEEILMQGRKERDSVAKKIDAVMRLIDAKTFPRNSKATRARLLHGLWGNASAGD</sequence>
<evidence type="ECO:0000313" key="2">
    <source>
        <dbReference type="Proteomes" id="UP000292974"/>
    </source>
</evidence>